<dbReference type="CDD" id="cd03352">
    <property type="entry name" value="LbH_LpxD"/>
    <property type="match status" value="1"/>
</dbReference>
<evidence type="ECO:0000313" key="9">
    <source>
        <dbReference type="EMBL" id="VBB69438.1"/>
    </source>
</evidence>
<dbReference type="Pfam" id="PF04613">
    <property type="entry name" value="LpxD"/>
    <property type="match status" value="1"/>
</dbReference>
<dbReference type="InterPro" id="IPR007691">
    <property type="entry name" value="LpxD"/>
</dbReference>
<feature type="domain" description="UDP-3-O-[3-hydroxymyristoyl] glucosamine N-acyltransferase non-repeat region" evidence="7">
    <location>
        <begin position="35"/>
        <end position="101"/>
    </location>
</feature>
<proteinExistence type="inferred from homology"/>
<dbReference type="InterPro" id="IPR001451">
    <property type="entry name" value="Hexapep"/>
</dbReference>
<evidence type="ECO:0000259" key="8">
    <source>
        <dbReference type="Pfam" id="PF25087"/>
    </source>
</evidence>
<dbReference type="NCBIfam" id="TIGR01853">
    <property type="entry name" value="lipid_A_lpxD"/>
    <property type="match status" value="1"/>
</dbReference>
<dbReference type="GO" id="GO:0016020">
    <property type="term" value="C:membrane"/>
    <property type="evidence" value="ECO:0007669"/>
    <property type="project" value="GOC"/>
</dbReference>
<evidence type="ECO:0000256" key="6">
    <source>
        <dbReference type="ARBA" id="ARBA00023315"/>
    </source>
</evidence>
<evidence type="ECO:0000259" key="7">
    <source>
        <dbReference type="Pfam" id="PF04613"/>
    </source>
</evidence>
<keyword evidence="2" id="KW-0441">Lipid A biosynthesis</keyword>
<evidence type="ECO:0000256" key="4">
    <source>
        <dbReference type="ARBA" id="ARBA00022737"/>
    </source>
</evidence>
<gene>
    <name evidence="9" type="ORF">RIEGSTA812A_PEG_911</name>
</gene>
<dbReference type="NCBIfam" id="NF002060">
    <property type="entry name" value="PRK00892.1"/>
    <property type="match status" value="1"/>
</dbReference>
<dbReference type="Gene3D" id="3.40.1390.10">
    <property type="entry name" value="MurE/MurF, N-terminal domain"/>
    <property type="match status" value="1"/>
</dbReference>
<dbReference type="EC" id="2.3.1.-" evidence="9"/>
<dbReference type="Pfam" id="PF25087">
    <property type="entry name" value="GMPPB_C"/>
    <property type="match status" value="1"/>
</dbReference>
<reference evidence="9" key="1">
    <citation type="submission" date="2018-10" db="EMBL/GenBank/DDBJ databases">
        <authorList>
            <person name="Gruber-Vodicka H."/>
            <person name="Jaeckle O."/>
        </authorList>
    </citation>
    <scope>NUCLEOTIDE SEQUENCE</scope>
</reference>
<evidence type="ECO:0000256" key="3">
    <source>
        <dbReference type="ARBA" id="ARBA00022679"/>
    </source>
</evidence>
<dbReference type="HAMAP" id="MF_00523">
    <property type="entry name" value="LpxD"/>
    <property type="match status" value="1"/>
</dbReference>
<accession>A0A484HBB0</accession>
<name>A0A484HBB0_9ZZZZ</name>
<dbReference type="Gene3D" id="2.160.10.10">
    <property type="entry name" value="Hexapeptide repeat proteins"/>
    <property type="match status" value="1"/>
</dbReference>
<dbReference type="GO" id="GO:0016410">
    <property type="term" value="F:N-acyltransferase activity"/>
    <property type="evidence" value="ECO:0007669"/>
    <property type="project" value="InterPro"/>
</dbReference>
<dbReference type="GO" id="GO:0009245">
    <property type="term" value="P:lipid A biosynthetic process"/>
    <property type="evidence" value="ECO:0007669"/>
    <property type="project" value="UniProtKB-KW"/>
</dbReference>
<keyword evidence="5" id="KW-0443">Lipid metabolism</keyword>
<dbReference type="InterPro" id="IPR056729">
    <property type="entry name" value="GMPPB_C"/>
</dbReference>
<dbReference type="Pfam" id="PF00132">
    <property type="entry name" value="Hexapep"/>
    <property type="match status" value="1"/>
</dbReference>
<evidence type="ECO:0000256" key="2">
    <source>
        <dbReference type="ARBA" id="ARBA00022556"/>
    </source>
</evidence>
<keyword evidence="3 9" id="KW-0808">Transferase</keyword>
<dbReference type="InterPro" id="IPR011004">
    <property type="entry name" value="Trimer_LpxA-like_sf"/>
</dbReference>
<dbReference type="AlphaFoldDB" id="A0A484HBB0"/>
<keyword evidence="1" id="KW-0444">Lipid biosynthesis</keyword>
<keyword evidence="4" id="KW-0677">Repeat</keyword>
<evidence type="ECO:0000256" key="5">
    <source>
        <dbReference type="ARBA" id="ARBA00023098"/>
    </source>
</evidence>
<dbReference type="EMBL" id="LR026963">
    <property type="protein sequence ID" value="VBB69438.1"/>
    <property type="molecule type" value="Genomic_DNA"/>
</dbReference>
<dbReference type="PANTHER" id="PTHR43378:SF2">
    <property type="entry name" value="UDP-3-O-ACYLGLUCOSAMINE N-ACYLTRANSFERASE 1, MITOCHONDRIAL-RELATED"/>
    <property type="match status" value="1"/>
</dbReference>
<dbReference type="SUPFAM" id="SSF51161">
    <property type="entry name" value="Trimeric LpxA-like enzymes"/>
    <property type="match status" value="1"/>
</dbReference>
<protein>
    <submittedName>
        <fullName evidence="9">UDP-3-O-[3-hydroxymyristoyl] glucosamine N-acyltransferase</fullName>
        <ecNumber evidence="9">2.3.1.-</ecNumber>
    </submittedName>
</protein>
<feature type="domain" description="Mannose-1-phosphate guanyltransferase C-terminal" evidence="8">
    <location>
        <begin position="127"/>
        <end position="228"/>
    </location>
</feature>
<evidence type="ECO:0000256" key="1">
    <source>
        <dbReference type="ARBA" id="ARBA00022516"/>
    </source>
</evidence>
<keyword evidence="6 9" id="KW-0012">Acyltransferase</keyword>
<dbReference type="InterPro" id="IPR020573">
    <property type="entry name" value="UDP_GlcNAc_AcTrfase_non-rep"/>
</dbReference>
<dbReference type="PANTHER" id="PTHR43378">
    <property type="entry name" value="UDP-3-O-ACYLGLUCOSAMINE N-ACYLTRANSFERASE"/>
    <property type="match status" value="1"/>
</dbReference>
<organism evidence="9">
    <name type="scientific">invertebrate metagenome</name>
    <dbReference type="NCBI Taxonomy" id="1711999"/>
    <lineage>
        <taxon>unclassified sequences</taxon>
        <taxon>metagenomes</taxon>
        <taxon>organismal metagenomes</taxon>
    </lineage>
</organism>
<sequence>MADSRFFTVAGPFPLSKLASISDGELGPGADPARLVHDVAPLEAAGPNEISFLDNRKYLATFLASQAGACIVPPTLAKRAPPDMALLLTTEPYRGYALIAQAFHPNPAPSGVVDPRAVIDPSARLGAGTEVVTGAVIGPRVEIGKRCRIDANAVIGLGVVIGDDCTVGAHVSLSHCLIGHRVVIYPGARLGQDGFGFAISREGFTRVPQLGRVIVGDDVEIGANTTIDRGAGPDTVIGNGCRIDNLVQIGHNVQLGQGCVVVAQVGISGSTRVGDCAMMGGQAGLTGHLCIGAGARIGAQAGVMRDVAAGTTVMGSPALPARDYWRHVVVLKHMVRRSKQG</sequence>